<dbReference type="OrthoDB" id="3297757at2"/>
<name>A0A1N6BDD2_9ACTN</name>
<feature type="region of interest" description="Disordered" evidence="2">
    <location>
        <begin position="182"/>
        <end position="212"/>
    </location>
</feature>
<dbReference type="CDD" id="cd16936">
    <property type="entry name" value="HATPase_RsbW-like"/>
    <property type="match status" value="1"/>
</dbReference>
<dbReference type="Pfam" id="PF13581">
    <property type="entry name" value="HATPase_c_2"/>
    <property type="match status" value="1"/>
</dbReference>
<dbReference type="Proteomes" id="UP000185124">
    <property type="component" value="Unassembled WGS sequence"/>
</dbReference>
<accession>A0A1N6BDD2</accession>
<dbReference type="AlphaFoldDB" id="A0A1N6BDD2"/>
<keyword evidence="1" id="KW-0418">Kinase</keyword>
<dbReference type="InterPro" id="IPR003594">
    <property type="entry name" value="HATPase_dom"/>
</dbReference>
<proteinExistence type="predicted"/>
<dbReference type="GO" id="GO:0004674">
    <property type="term" value="F:protein serine/threonine kinase activity"/>
    <property type="evidence" value="ECO:0007669"/>
    <property type="project" value="UniProtKB-KW"/>
</dbReference>
<evidence type="ECO:0000313" key="5">
    <source>
        <dbReference type="Proteomes" id="UP000185124"/>
    </source>
</evidence>
<organism evidence="4 5">
    <name type="scientific">Micromonospora cremea</name>
    <dbReference type="NCBI Taxonomy" id="709881"/>
    <lineage>
        <taxon>Bacteria</taxon>
        <taxon>Bacillati</taxon>
        <taxon>Actinomycetota</taxon>
        <taxon>Actinomycetes</taxon>
        <taxon>Micromonosporales</taxon>
        <taxon>Micromonosporaceae</taxon>
        <taxon>Micromonospora</taxon>
    </lineage>
</organism>
<evidence type="ECO:0000256" key="1">
    <source>
        <dbReference type="ARBA" id="ARBA00022527"/>
    </source>
</evidence>
<evidence type="ECO:0000259" key="3">
    <source>
        <dbReference type="Pfam" id="PF13581"/>
    </source>
</evidence>
<dbReference type="PANTHER" id="PTHR35526">
    <property type="entry name" value="ANTI-SIGMA-F FACTOR RSBW-RELATED"/>
    <property type="match status" value="1"/>
</dbReference>
<evidence type="ECO:0000313" key="4">
    <source>
        <dbReference type="EMBL" id="SIN44298.1"/>
    </source>
</evidence>
<dbReference type="RefSeq" id="WP_074318665.1">
    <property type="nucleotide sequence ID" value="NZ_FSQT01000002.1"/>
</dbReference>
<keyword evidence="1" id="KW-0808">Transferase</keyword>
<keyword evidence="1" id="KW-0723">Serine/threonine-protein kinase</keyword>
<dbReference type="STRING" id="709881.SAMN04489832_7218"/>
<reference evidence="5" key="1">
    <citation type="submission" date="2016-12" db="EMBL/GenBank/DDBJ databases">
        <authorList>
            <person name="Varghese N."/>
            <person name="Submissions S."/>
        </authorList>
    </citation>
    <scope>NUCLEOTIDE SEQUENCE [LARGE SCALE GENOMIC DNA]</scope>
    <source>
        <strain evidence="5">DSM 45599</strain>
    </source>
</reference>
<dbReference type="SUPFAM" id="SSF55874">
    <property type="entry name" value="ATPase domain of HSP90 chaperone/DNA topoisomerase II/histidine kinase"/>
    <property type="match status" value="1"/>
</dbReference>
<sequence length="218" mass="23098">MNSEPKVVTVADLHSASEDHADRTARVIKGFLSSEWPPADKALIETWTLITFAELRALRASVRHALAGRLMSTGAGSEEVARRLAIVATELAANAMAHTGPPTTVRLFRTATTYIVEVADNNPWLAPQAAGERFARAGGLGLHMARKLSLRMGWYTDAGIKYVWAEVANAVAASRHRPAAAGVRSSAAGGSAGPGAVLGDQSRCNNPRRETRGCVDCA</sequence>
<gene>
    <name evidence="4" type="ORF">SAMN04489832_7218</name>
</gene>
<feature type="compositionally biased region" description="Low complexity" evidence="2">
    <location>
        <begin position="182"/>
        <end position="197"/>
    </location>
</feature>
<evidence type="ECO:0000256" key="2">
    <source>
        <dbReference type="SAM" id="MobiDB-lite"/>
    </source>
</evidence>
<dbReference type="InterPro" id="IPR050267">
    <property type="entry name" value="Anti-sigma-factor_SerPK"/>
</dbReference>
<dbReference type="InterPro" id="IPR036890">
    <property type="entry name" value="HATPase_C_sf"/>
</dbReference>
<dbReference type="EMBL" id="FSQT01000002">
    <property type="protein sequence ID" value="SIN44298.1"/>
    <property type="molecule type" value="Genomic_DNA"/>
</dbReference>
<keyword evidence="5" id="KW-1185">Reference proteome</keyword>
<feature type="domain" description="Histidine kinase/HSP90-like ATPase" evidence="3">
    <location>
        <begin position="53"/>
        <end position="152"/>
    </location>
</feature>
<dbReference type="PANTHER" id="PTHR35526:SF3">
    <property type="entry name" value="ANTI-SIGMA-F FACTOR RSBW"/>
    <property type="match status" value="1"/>
</dbReference>
<dbReference type="Gene3D" id="3.30.565.10">
    <property type="entry name" value="Histidine kinase-like ATPase, C-terminal domain"/>
    <property type="match status" value="1"/>
</dbReference>
<protein>
    <recommendedName>
        <fullName evidence="3">Histidine kinase/HSP90-like ATPase domain-containing protein</fullName>
    </recommendedName>
</protein>